<dbReference type="AlphaFoldDB" id="A0A173T680"/>
<feature type="domain" description="HTH cro/C1-type" evidence="1">
    <location>
        <begin position="37"/>
        <end position="60"/>
    </location>
</feature>
<reference evidence="2 3" key="1">
    <citation type="submission" date="2015-09" db="EMBL/GenBank/DDBJ databases">
        <authorList>
            <consortium name="Pathogen Informatics"/>
        </authorList>
    </citation>
    <scope>NUCLEOTIDE SEQUENCE [LARGE SCALE GENOMIC DNA]</scope>
    <source>
        <strain evidence="2 3">2789STDY5834962</strain>
    </source>
</reference>
<accession>A0A173T680</accession>
<gene>
    <name evidence="2" type="ORF">ERS852574_01881</name>
</gene>
<dbReference type="RefSeq" id="WP_055156932.1">
    <property type="nucleotide sequence ID" value="NZ_CYXR01000012.1"/>
</dbReference>
<evidence type="ECO:0000313" key="3">
    <source>
        <dbReference type="Proteomes" id="UP000095727"/>
    </source>
</evidence>
<dbReference type="Proteomes" id="UP000095727">
    <property type="component" value="Unassembled WGS sequence"/>
</dbReference>
<dbReference type="EMBL" id="CYXR01000012">
    <property type="protein sequence ID" value="CUM96898.1"/>
    <property type="molecule type" value="Genomic_DNA"/>
</dbReference>
<proteinExistence type="predicted"/>
<sequence length="63" mass="6751">MKLDRQKYDLAKARACKGQKELMAEGIPKGTLCRAAGGYSLKPETAGKIAKALGVDVTEIIED</sequence>
<evidence type="ECO:0000313" key="2">
    <source>
        <dbReference type="EMBL" id="CUM96898.1"/>
    </source>
</evidence>
<name>A0A173T680_9FIRM</name>
<dbReference type="InterPro" id="IPR001387">
    <property type="entry name" value="Cro/C1-type_HTH"/>
</dbReference>
<organism evidence="2 3">
    <name type="scientific">Coprococcus comes</name>
    <dbReference type="NCBI Taxonomy" id="410072"/>
    <lineage>
        <taxon>Bacteria</taxon>
        <taxon>Bacillati</taxon>
        <taxon>Bacillota</taxon>
        <taxon>Clostridia</taxon>
        <taxon>Lachnospirales</taxon>
        <taxon>Lachnospiraceae</taxon>
        <taxon>Coprococcus</taxon>
    </lineage>
</organism>
<protein>
    <recommendedName>
        <fullName evidence="1">HTH cro/C1-type domain-containing protein</fullName>
    </recommendedName>
</protein>
<evidence type="ECO:0000259" key="1">
    <source>
        <dbReference type="PROSITE" id="PS50943"/>
    </source>
</evidence>
<dbReference type="PROSITE" id="PS50943">
    <property type="entry name" value="HTH_CROC1"/>
    <property type="match status" value="1"/>
</dbReference>